<evidence type="ECO:0000259" key="1">
    <source>
        <dbReference type="PROSITE" id="PS51186"/>
    </source>
</evidence>
<dbReference type="EMBL" id="CP092418">
    <property type="protein sequence ID" value="USD20705.1"/>
    <property type="molecule type" value="Genomic_DNA"/>
</dbReference>
<dbReference type="Gene3D" id="3.40.630.30">
    <property type="match status" value="1"/>
</dbReference>
<name>A0ABY4V9U6_9GAMM</name>
<accession>A0ABY4V9U6</accession>
<organism evidence="2 3">
    <name type="scientific">Microbulbifer variabilis</name>
    <dbReference type="NCBI Taxonomy" id="266805"/>
    <lineage>
        <taxon>Bacteria</taxon>
        <taxon>Pseudomonadati</taxon>
        <taxon>Pseudomonadota</taxon>
        <taxon>Gammaproteobacteria</taxon>
        <taxon>Cellvibrionales</taxon>
        <taxon>Microbulbiferaceae</taxon>
        <taxon>Microbulbifer</taxon>
    </lineage>
</organism>
<dbReference type="PANTHER" id="PTHR43792">
    <property type="entry name" value="GNAT FAMILY, PUTATIVE (AFU_ORTHOLOGUE AFUA_3G00765)-RELATED-RELATED"/>
    <property type="match status" value="1"/>
</dbReference>
<keyword evidence="3" id="KW-1185">Reference proteome</keyword>
<dbReference type="InterPro" id="IPR000182">
    <property type="entry name" value="GNAT_dom"/>
</dbReference>
<dbReference type="PROSITE" id="PS51186">
    <property type="entry name" value="GNAT"/>
    <property type="match status" value="1"/>
</dbReference>
<protein>
    <submittedName>
        <fullName evidence="2">GNAT family N-acetyltransferase</fullName>
    </submittedName>
</protein>
<dbReference type="Pfam" id="PF13302">
    <property type="entry name" value="Acetyltransf_3"/>
    <property type="match status" value="1"/>
</dbReference>
<proteinExistence type="predicted"/>
<gene>
    <name evidence="2" type="ORF">MJO52_16755</name>
</gene>
<dbReference type="InterPro" id="IPR051531">
    <property type="entry name" value="N-acetyltransferase"/>
</dbReference>
<dbReference type="Proteomes" id="UP001055658">
    <property type="component" value="Chromosome"/>
</dbReference>
<sequence length="173" mass="19395">MKKASMFQITTPNLVISELCESDSKLMLNLLNDEDFVRYIGDRGVRTLEQASDYIKKGPIAMYRKYSFGLYKVELGNGIGIGICGLIKRDCLDDVDIGFAFLAKYRGRGYALEAAQAVLEYAQHQLNLERIVAITLPENTSSIKLLNKIGLQVEKKIVLPGETEELLLMAWEA</sequence>
<evidence type="ECO:0000313" key="3">
    <source>
        <dbReference type="Proteomes" id="UP001055658"/>
    </source>
</evidence>
<feature type="domain" description="N-acetyltransferase" evidence="1">
    <location>
        <begin position="14"/>
        <end position="173"/>
    </location>
</feature>
<evidence type="ECO:0000313" key="2">
    <source>
        <dbReference type="EMBL" id="USD20705.1"/>
    </source>
</evidence>
<dbReference type="RefSeq" id="WP_252083113.1">
    <property type="nucleotide sequence ID" value="NZ_CP092418.1"/>
</dbReference>
<reference evidence="2" key="1">
    <citation type="submission" date="2022-02" db="EMBL/GenBank/DDBJ databases">
        <title>Coral-associated bacteria.</title>
        <authorList>
            <person name="Tang K."/>
            <person name="Wang X."/>
        </authorList>
    </citation>
    <scope>NUCLEOTIDE SEQUENCE</scope>
    <source>
        <strain evidence="2">SCSIO 43006</strain>
    </source>
</reference>
<dbReference type="InterPro" id="IPR016181">
    <property type="entry name" value="Acyl_CoA_acyltransferase"/>
</dbReference>
<dbReference type="SUPFAM" id="SSF55729">
    <property type="entry name" value="Acyl-CoA N-acyltransferases (Nat)"/>
    <property type="match status" value="1"/>
</dbReference>
<dbReference type="PANTHER" id="PTHR43792:SF1">
    <property type="entry name" value="N-ACETYLTRANSFERASE DOMAIN-CONTAINING PROTEIN"/>
    <property type="match status" value="1"/>
</dbReference>